<evidence type="ECO:0000313" key="1">
    <source>
        <dbReference type="EMBL" id="KAI3800205.1"/>
    </source>
</evidence>
<sequence length="85" mass="9270">MYGSGNADALLARWNEWTPLNTNQIFLGLPAVEGAASSGYMPPDVLTSQVLPSIKSSPKYGGVMLWNRFYDQQNGYSDVIKGSIN</sequence>
<gene>
    <name evidence="1" type="ORF">L1987_35515</name>
</gene>
<organism evidence="1 2">
    <name type="scientific">Smallanthus sonchifolius</name>
    <dbReference type="NCBI Taxonomy" id="185202"/>
    <lineage>
        <taxon>Eukaryota</taxon>
        <taxon>Viridiplantae</taxon>
        <taxon>Streptophyta</taxon>
        <taxon>Embryophyta</taxon>
        <taxon>Tracheophyta</taxon>
        <taxon>Spermatophyta</taxon>
        <taxon>Magnoliopsida</taxon>
        <taxon>eudicotyledons</taxon>
        <taxon>Gunneridae</taxon>
        <taxon>Pentapetalae</taxon>
        <taxon>asterids</taxon>
        <taxon>campanulids</taxon>
        <taxon>Asterales</taxon>
        <taxon>Asteraceae</taxon>
        <taxon>Asteroideae</taxon>
        <taxon>Heliantheae alliance</taxon>
        <taxon>Millerieae</taxon>
        <taxon>Smallanthus</taxon>
    </lineage>
</organism>
<dbReference type="EMBL" id="CM042028">
    <property type="protein sequence ID" value="KAI3800205.1"/>
    <property type="molecule type" value="Genomic_DNA"/>
</dbReference>
<evidence type="ECO:0000313" key="2">
    <source>
        <dbReference type="Proteomes" id="UP001056120"/>
    </source>
</evidence>
<reference evidence="2" key="1">
    <citation type="journal article" date="2022" name="Mol. Ecol. Resour.">
        <title>The genomes of chicory, endive, great burdock and yacon provide insights into Asteraceae palaeo-polyploidization history and plant inulin production.</title>
        <authorList>
            <person name="Fan W."/>
            <person name="Wang S."/>
            <person name="Wang H."/>
            <person name="Wang A."/>
            <person name="Jiang F."/>
            <person name="Liu H."/>
            <person name="Zhao H."/>
            <person name="Xu D."/>
            <person name="Zhang Y."/>
        </authorList>
    </citation>
    <scope>NUCLEOTIDE SEQUENCE [LARGE SCALE GENOMIC DNA]</scope>
    <source>
        <strain evidence="2">cv. Yunnan</strain>
    </source>
</reference>
<keyword evidence="2" id="KW-1185">Reference proteome</keyword>
<proteinExistence type="predicted"/>
<dbReference type="Proteomes" id="UP001056120">
    <property type="component" value="Linkage Group LG11"/>
</dbReference>
<name>A0ACB9HWU0_9ASTR</name>
<reference evidence="1 2" key="2">
    <citation type="journal article" date="2022" name="Mol. Ecol. Resour.">
        <title>The genomes of chicory, endive, great burdock and yacon provide insights into Asteraceae paleo-polyploidization history and plant inulin production.</title>
        <authorList>
            <person name="Fan W."/>
            <person name="Wang S."/>
            <person name="Wang H."/>
            <person name="Wang A."/>
            <person name="Jiang F."/>
            <person name="Liu H."/>
            <person name="Zhao H."/>
            <person name="Xu D."/>
            <person name="Zhang Y."/>
        </authorList>
    </citation>
    <scope>NUCLEOTIDE SEQUENCE [LARGE SCALE GENOMIC DNA]</scope>
    <source>
        <strain evidence="2">cv. Yunnan</strain>
        <tissue evidence="1">Leaves</tissue>
    </source>
</reference>
<comment type="caution">
    <text evidence="1">The sequence shown here is derived from an EMBL/GenBank/DDBJ whole genome shotgun (WGS) entry which is preliminary data.</text>
</comment>
<accession>A0ACB9HWU0</accession>
<protein>
    <submittedName>
        <fullName evidence="1">Uncharacterized protein</fullName>
    </submittedName>
</protein>